<dbReference type="NCBIfam" id="TIGR04123">
    <property type="entry name" value="P_estr_lig_assc"/>
    <property type="match status" value="1"/>
</dbReference>
<accession>A0A0F5FHR3</accession>
<dbReference type="SUPFAM" id="SSF56300">
    <property type="entry name" value="Metallo-dependent phosphatases"/>
    <property type="match status" value="1"/>
</dbReference>
<protein>
    <submittedName>
        <fullName evidence="1">Uncharacterized protein</fullName>
    </submittedName>
</protein>
<dbReference type="InterPro" id="IPR029052">
    <property type="entry name" value="Metallo-depent_PP-like"/>
</dbReference>
<dbReference type="PIRSF" id="PIRSF000887">
    <property type="entry name" value="Pesterase_MJ0037"/>
    <property type="match status" value="1"/>
</dbReference>
<dbReference type="EMBL" id="JZEY01000061">
    <property type="protein sequence ID" value="KKB08396.1"/>
    <property type="molecule type" value="Genomic_DNA"/>
</dbReference>
<dbReference type="AlphaFoldDB" id="A0A0F5FHR3"/>
<evidence type="ECO:0000313" key="1">
    <source>
        <dbReference type="EMBL" id="KKB08396.1"/>
    </source>
</evidence>
<dbReference type="Proteomes" id="UP000033649">
    <property type="component" value="Unassembled WGS sequence"/>
</dbReference>
<keyword evidence="2" id="KW-1185">Reference proteome</keyword>
<sequence length="221" mass="24400">MLRFAGHNFEPLPSGALYWRARETLLVADLHFEKMASFARRGQMLPPYDTAMTLTRLESDLRRTGARTLLSLGDTFHRADASALLTPADRMRIDAIVDNVSCIWLSGNHDPAPHAIGGDCRPELELDGLHFTHEPCKGRTGLIAGHLHPAARVAMQGRSVRKSCFVHDNRLMILPAYGSSTGAINILSPAFVGLFHWPALEVTMLGRDRTYPVPVRRLVGG</sequence>
<evidence type="ECO:0000313" key="2">
    <source>
        <dbReference type="Proteomes" id="UP000033649"/>
    </source>
</evidence>
<dbReference type="InterPro" id="IPR024173">
    <property type="entry name" value="Pesterase_MJ0037-like"/>
</dbReference>
<dbReference type="STRING" id="429727.VE26_16525"/>
<dbReference type="PATRIC" id="fig|429727.3.peg.3382"/>
<name>A0A0F5FHR3_9HYPH</name>
<dbReference type="InterPro" id="IPR026336">
    <property type="entry name" value="PdeM-like"/>
</dbReference>
<comment type="caution">
    <text evidence="1">The sequence shown here is derived from an EMBL/GenBank/DDBJ whole genome shotgun (WGS) entry which is preliminary data.</text>
</comment>
<reference evidence="1 2" key="1">
    <citation type="submission" date="2015-03" db="EMBL/GenBank/DDBJ databases">
        <authorList>
            <person name="Hassan Y."/>
            <person name="Lepp D."/>
            <person name="Li X.-Z."/>
            <person name="Zhou T."/>
        </authorList>
    </citation>
    <scope>NUCLEOTIDE SEQUENCE [LARGE SCALE GENOMIC DNA]</scope>
    <source>
        <strain evidence="1 2">IPL18</strain>
    </source>
</reference>
<organism evidence="1 2">
    <name type="scientific">Devosia chinhatensis</name>
    <dbReference type="NCBI Taxonomy" id="429727"/>
    <lineage>
        <taxon>Bacteria</taxon>
        <taxon>Pseudomonadati</taxon>
        <taxon>Pseudomonadota</taxon>
        <taxon>Alphaproteobacteria</taxon>
        <taxon>Hyphomicrobiales</taxon>
        <taxon>Devosiaceae</taxon>
        <taxon>Devosia</taxon>
    </lineage>
</organism>
<dbReference type="PANTHER" id="PTHR39323">
    <property type="entry name" value="BLR1149 PROTEIN"/>
    <property type="match status" value="1"/>
</dbReference>
<proteinExistence type="predicted"/>
<dbReference type="PANTHER" id="PTHR39323:SF1">
    <property type="entry name" value="BLR1149 PROTEIN"/>
    <property type="match status" value="1"/>
</dbReference>
<gene>
    <name evidence="1" type="ORF">VE26_16525</name>
</gene>